<gene>
    <name evidence="2" type="ORF">QBC46DRAFT_372835</name>
</gene>
<evidence type="ECO:0000256" key="1">
    <source>
        <dbReference type="SAM" id="SignalP"/>
    </source>
</evidence>
<dbReference type="Proteomes" id="UP001303473">
    <property type="component" value="Unassembled WGS sequence"/>
</dbReference>
<keyword evidence="3" id="KW-1185">Reference proteome</keyword>
<feature type="signal peptide" evidence="1">
    <location>
        <begin position="1"/>
        <end position="19"/>
    </location>
</feature>
<dbReference type="AlphaFoldDB" id="A0AAN6NHA1"/>
<organism evidence="2 3">
    <name type="scientific">Diplogelasinospora grovesii</name>
    <dbReference type="NCBI Taxonomy" id="303347"/>
    <lineage>
        <taxon>Eukaryota</taxon>
        <taxon>Fungi</taxon>
        <taxon>Dikarya</taxon>
        <taxon>Ascomycota</taxon>
        <taxon>Pezizomycotina</taxon>
        <taxon>Sordariomycetes</taxon>
        <taxon>Sordariomycetidae</taxon>
        <taxon>Sordariales</taxon>
        <taxon>Diplogelasinosporaceae</taxon>
        <taxon>Diplogelasinospora</taxon>
    </lineage>
</organism>
<proteinExistence type="predicted"/>
<comment type="caution">
    <text evidence="2">The sequence shown here is derived from an EMBL/GenBank/DDBJ whole genome shotgun (WGS) entry which is preliminary data.</text>
</comment>
<protein>
    <recommendedName>
        <fullName evidence="4">Secreted protein</fullName>
    </recommendedName>
</protein>
<reference evidence="3" key="1">
    <citation type="journal article" date="2023" name="Mol. Phylogenet. Evol.">
        <title>Genome-scale phylogeny and comparative genomics of the fungal order Sordariales.</title>
        <authorList>
            <person name="Hensen N."/>
            <person name="Bonometti L."/>
            <person name="Westerberg I."/>
            <person name="Brannstrom I.O."/>
            <person name="Guillou S."/>
            <person name="Cros-Aarteil S."/>
            <person name="Calhoun S."/>
            <person name="Haridas S."/>
            <person name="Kuo A."/>
            <person name="Mondo S."/>
            <person name="Pangilinan J."/>
            <person name="Riley R."/>
            <person name="LaButti K."/>
            <person name="Andreopoulos B."/>
            <person name="Lipzen A."/>
            <person name="Chen C."/>
            <person name="Yan M."/>
            <person name="Daum C."/>
            <person name="Ng V."/>
            <person name="Clum A."/>
            <person name="Steindorff A."/>
            <person name="Ohm R.A."/>
            <person name="Martin F."/>
            <person name="Silar P."/>
            <person name="Natvig D.O."/>
            <person name="Lalanne C."/>
            <person name="Gautier V."/>
            <person name="Ament-Velasquez S.L."/>
            <person name="Kruys A."/>
            <person name="Hutchinson M.I."/>
            <person name="Powell A.J."/>
            <person name="Barry K."/>
            <person name="Miller A.N."/>
            <person name="Grigoriev I.V."/>
            <person name="Debuchy R."/>
            <person name="Gladieux P."/>
            <person name="Hiltunen Thoren M."/>
            <person name="Johannesson H."/>
        </authorList>
    </citation>
    <scope>NUCLEOTIDE SEQUENCE [LARGE SCALE GENOMIC DNA]</scope>
    <source>
        <strain evidence="3">CBS 340.73</strain>
    </source>
</reference>
<sequence>MDFPFFPFLFFLFHSSTRLLSLFSHHLHCDTICEGAGFPGCTDPVAFRLALVPCLIMSQDLRRGWSTLLGINQNLPSWTSMSSEIKMHFEGPPVPGLQSTTCRQAARNGNLAGRAAVSGKDELGLPDTFIKHHRRWCLGTNWSGMARVRHT</sequence>
<evidence type="ECO:0000313" key="2">
    <source>
        <dbReference type="EMBL" id="KAK3945119.1"/>
    </source>
</evidence>
<name>A0AAN6NHA1_9PEZI</name>
<accession>A0AAN6NHA1</accession>
<dbReference type="EMBL" id="MU853756">
    <property type="protein sequence ID" value="KAK3945119.1"/>
    <property type="molecule type" value="Genomic_DNA"/>
</dbReference>
<keyword evidence="1" id="KW-0732">Signal</keyword>
<feature type="chain" id="PRO_5042815423" description="Secreted protein" evidence="1">
    <location>
        <begin position="20"/>
        <end position="151"/>
    </location>
</feature>
<evidence type="ECO:0000313" key="3">
    <source>
        <dbReference type="Proteomes" id="UP001303473"/>
    </source>
</evidence>
<evidence type="ECO:0008006" key="4">
    <source>
        <dbReference type="Google" id="ProtNLM"/>
    </source>
</evidence>